<proteinExistence type="predicted"/>
<dbReference type="InterPro" id="IPR002639">
    <property type="entry name" value="UreF"/>
</dbReference>
<sequence>MNIQEVITYYYNEVILRGDAVAVRLAFENPVETDKLVYSSKLTKELKKSSTFLGKSLASLDLCNNEYLSGVKEGKYKGTYPVVLAQTCKCLGIDKDVCVKGLVYSETAQLVFSAVRLGGIDFKSGQKLLSNLLNQFRYYNEYEPSYPLIDILSKNHEKREVKVFES</sequence>
<organism evidence="1 2">
    <name type="scientific">Acidianus manzaensis</name>
    <dbReference type="NCBI Taxonomy" id="282676"/>
    <lineage>
        <taxon>Archaea</taxon>
        <taxon>Thermoproteota</taxon>
        <taxon>Thermoprotei</taxon>
        <taxon>Sulfolobales</taxon>
        <taxon>Sulfolobaceae</taxon>
        <taxon>Acidianus</taxon>
    </lineage>
</organism>
<evidence type="ECO:0000313" key="1">
    <source>
        <dbReference type="EMBL" id="ARM77071.1"/>
    </source>
</evidence>
<dbReference type="OrthoDB" id="1740at2157"/>
<name>A0A1W6K3F0_9CREN</name>
<keyword evidence="2" id="KW-1185">Reference proteome</keyword>
<dbReference type="GO" id="GO:0016151">
    <property type="term" value="F:nickel cation binding"/>
    <property type="evidence" value="ECO:0007669"/>
    <property type="project" value="InterPro"/>
</dbReference>
<gene>
    <name evidence="1" type="ORF">B6F84_04785</name>
</gene>
<dbReference type="Gene3D" id="1.10.4190.10">
    <property type="entry name" value="Urease accessory protein UreF"/>
    <property type="match status" value="1"/>
</dbReference>
<protein>
    <submittedName>
        <fullName evidence="1">Urease accessory protein UreF</fullName>
    </submittedName>
</protein>
<reference evidence="1 2" key="1">
    <citation type="submission" date="2017-03" db="EMBL/GenBank/DDBJ databases">
        <title>Sulfur activation and transportation mechanism of thermophilic Archaea Acidianus manzaensis YN-25.</title>
        <authorList>
            <person name="Ma Y."/>
            <person name="Yang Y."/>
            <person name="Xia J."/>
        </authorList>
    </citation>
    <scope>NUCLEOTIDE SEQUENCE [LARGE SCALE GENOMIC DNA]</scope>
    <source>
        <strain evidence="1 2">YN-25</strain>
    </source>
</reference>
<accession>A0A1W6K3F0</accession>
<dbReference type="EMBL" id="CP020477">
    <property type="protein sequence ID" value="ARM77071.1"/>
    <property type="molecule type" value="Genomic_DNA"/>
</dbReference>
<dbReference type="InterPro" id="IPR038277">
    <property type="entry name" value="UreF_sf"/>
</dbReference>
<evidence type="ECO:0000313" key="2">
    <source>
        <dbReference type="Proteomes" id="UP000193404"/>
    </source>
</evidence>
<dbReference type="Pfam" id="PF01730">
    <property type="entry name" value="UreF"/>
    <property type="match status" value="1"/>
</dbReference>
<dbReference type="KEGG" id="aman:B6F84_04785"/>
<dbReference type="Proteomes" id="UP000193404">
    <property type="component" value="Chromosome"/>
</dbReference>
<dbReference type="STRING" id="282676.B6F84_04785"/>
<dbReference type="AlphaFoldDB" id="A0A1W6K3F0"/>